<comment type="caution">
    <text evidence="1">The sequence shown here is derived from an EMBL/GenBank/DDBJ whole genome shotgun (WGS) entry which is preliminary data.</text>
</comment>
<gene>
    <name evidence="1" type="ORF">FGO68_gene155</name>
</gene>
<dbReference type="Proteomes" id="UP000785679">
    <property type="component" value="Unassembled WGS sequence"/>
</dbReference>
<evidence type="ECO:0000313" key="1">
    <source>
        <dbReference type="EMBL" id="TNV70693.1"/>
    </source>
</evidence>
<dbReference type="EMBL" id="RRYP01033723">
    <property type="protein sequence ID" value="TNV70693.1"/>
    <property type="molecule type" value="Genomic_DNA"/>
</dbReference>
<reference evidence="1" key="1">
    <citation type="submission" date="2019-06" db="EMBL/GenBank/DDBJ databases">
        <authorList>
            <person name="Zheng W."/>
        </authorList>
    </citation>
    <scope>NUCLEOTIDE SEQUENCE</scope>
    <source>
        <strain evidence="1">QDHG01</strain>
    </source>
</reference>
<organism evidence="1 2">
    <name type="scientific">Halteria grandinella</name>
    <dbReference type="NCBI Taxonomy" id="5974"/>
    <lineage>
        <taxon>Eukaryota</taxon>
        <taxon>Sar</taxon>
        <taxon>Alveolata</taxon>
        <taxon>Ciliophora</taxon>
        <taxon>Intramacronucleata</taxon>
        <taxon>Spirotrichea</taxon>
        <taxon>Stichotrichia</taxon>
        <taxon>Sporadotrichida</taxon>
        <taxon>Halteriidae</taxon>
        <taxon>Halteria</taxon>
    </lineage>
</organism>
<dbReference type="AlphaFoldDB" id="A0A8J8N9A9"/>
<accession>A0A8J8N9A9</accession>
<sequence>MLSGSGCAPQQCDVENSFPCVALYSLLPGFRGKSVLKIAGEQRIGCVPSGLNGVYYLFHRECDGWFWFQASICAWLSTLSMVTRGASCVTVLGQDRALWRGHVKL</sequence>
<protein>
    <submittedName>
        <fullName evidence="1">Uncharacterized protein</fullName>
    </submittedName>
</protein>
<evidence type="ECO:0000313" key="2">
    <source>
        <dbReference type="Proteomes" id="UP000785679"/>
    </source>
</evidence>
<proteinExistence type="predicted"/>
<keyword evidence="2" id="KW-1185">Reference proteome</keyword>
<name>A0A8J8N9A9_HALGN</name>